<feature type="region of interest" description="Disordered" evidence="3">
    <location>
        <begin position="525"/>
        <end position="545"/>
    </location>
</feature>
<keyword evidence="6" id="KW-1185">Reference proteome</keyword>
<dbReference type="GO" id="GO:0007030">
    <property type="term" value="P:Golgi organization"/>
    <property type="evidence" value="ECO:0007669"/>
    <property type="project" value="TreeGrafter"/>
</dbReference>
<feature type="domain" description="Golgin subfamily A conserved" evidence="4">
    <location>
        <begin position="545"/>
        <end position="772"/>
    </location>
</feature>
<dbReference type="OrthoDB" id="5978643at2759"/>
<dbReference type="InterPro" id="IPR024858">
    <property type="entry name" value="GOLGA"/>
</dbReference>
<keyword evidence="1 2" id="KW-0175">Coiled coil</keyword>
<evidence type="ECO:0000313" key="5">
    <source>
        <dbReference type="EMBL" id="CAI5441690.1"/>
    </source>
</evidence>
<gene>
    <name evidence="5" type="ORF">CAMP_LOCUS4327</name>
</gene>
<comment type="caution">
    <text evidence="5">The sequence shown here is derived from an EMBL/GenBank/DDBJ whole genome shotgun (WGS) entry which is preliminary data.</text>
</comment>
<dbReference type="Proteomes" id="UP001152747">
    <property type="component" value="Unassembled WGS sequence"/>
</dbReference>
<feature type="coiled-coil region" evidence="2">
    <location>
        <begin position="549"/>
        <end position="725"/>
    </location>
</feature>
<feature type="coiled-coil region" evidence="2">
    <location>
        <begin position="277"/>
        <end position="357"/>
    </location>
</feature>
<evidence type="ECO:0000259" key="4">
    <source>
        <dbReference type="Pfam" id="PF15070"/>
    </source>
</evidence>
<dbReference type="Pfam" id="PF15070">
    <property type="entry name" value="GOLGA2L5"/>
    <property type="match status" value="1"/>
</dbReference>
<name>A0A9P1IBH4_9PELO</name>
<dbReference type="GO" id="GO:0005801">
    <property type="term" value="C:cis-Golgi network"/>
    <property type="evidence" value="ECO:0007669"/>
    <property type="project" value="TreeGrafter"/>
</dbReference>
<protein>
    <recommendedName>
        <fullName evidence="4">Golgin subfamily A conserved domain-containing protein</fullName>
    </recommendedName>
</protein>
<dbReference type="PANTHER" id="PTHR10881">
    <property type="entry name" value="GOLGIN SUBFAMILY A MEMBER-RELATED"/>
    <property type="match status" value="1"/>
</dbReference>
<dbReference type="AlphaFoldDB" id="A0A9P1IBH4"/>
<dbReference type="GO" id="GO:0000137">
    <property type="term" value="C:Golgi cis cisterna"/>
    <property type="evidence" value="ECO:0007669"/>
    <property type="project" value="TreeGrafter"/>
</dbReference>
<evidence type="ECO:0000313" key="6">
    <source>
        <dbReference type="Proteomes" id="UP001152747"/>
    </source>
</evidence>
<evidence type="ECO:0000256" key="3">
    <source>
        <dbReference type="SAM" id="MobiDB-lite"/>
    </source>
</evidence>
<dbReference type="EMBL" id="CANHGI010000002">
    <property type="protein sequence ID" value="CAI5441690.1"/>
    <property type="molecule type" value="Genomic_DNA"/>
</dbReference>
<dbReference type="PANTHER" id="PTHR10881:SF46">
    <property type="entry name" value="GOLGIN SUBFAMILY A MEMBER 2"/>
    <property type="match status" value="1"/>
</dbReference>
<dbReference type="InterPro" id="IPR043976">
    <property type="entry name" value="GOLGA_cons_dom"/>
</dbReference>
<evidence type="ECO:0000256" key="1">
    <source>
        <dbReference type="ARBA" id="ARBA00023054"/>
    </source>
</evidence>
<proteinExistence type="predicted"/>
<organism evidence="5 6">
    <name type="scientific">Caenorhabditis angaria</name>
    <dbReference type="NCBI Taxonomy" id="860376"/>
    <lineage>
        <taxon>Eukaryota</taxon>
        <taxon>Metazoa</taxon>
        <taxon>Ecdysozoa</taxon>
        <taxon>Nematoda</taxon>
        <taxon>Chromadorea</taxon>
        <taxon>Rhabditida</taxon>
        <taxon>Rhabditina</taxon>
        <taxon>Rhabditomorpha</taxon>
        <taxon>Rhabditoidea</taxon>
        <taxon>Rhabditidae</taxon>
        <taxon>Peloderinae</taxon>
        <taxon>Caenorhabditis</taxon>
    </lineage>
</organism>
<reference evidence="5" key="1">
    <citation type="submission" date="2022-11" db="EMBL/GenBank/DDBJ databases">
        <authorList>
            <person name="Kikuchi T."/>
        </authorList>
    </citation>
    <scope>NUCLEOTIDE SEQUENCE</scope>
    <source>
        <strain evidence="5">PS1010</strain>
    </source>
</reference>
<feature type="compositionally biased region" description="Basic and acidic residues" evidence="3">
    <location>
        <begin position="21"/>
        <end position="30"/>
    </location>
</feature>
<feature type="region of interest" description="Disordered" evidence="3">
    <location>
        <begin position="19"/>
        <end position="59"/>
    </location>
</feature>
<feature type="coiled-coil region" evidence="2">
    <location>
        <begin position="118"/>
        <end position="166"/>
    </location>
</feature>
<feature type="coiled-coil region" evidence="2">
    <location>
        <begin position="201"/>
        <end position="249"/>
    </location>
</feature>
<evidence type="ECO:0000256" key="2">
    <source>
        <dbReference type="SAM" id="Coils"/>
    </source>
</evidence>
<feature type="coiled-coil region" evidence="2">
    <location>
        <begin position="451"/>
        <end position="506"/>
    </location>
</feature>
<sequence>MSDGGGLSKADMLAAAKRKLKDYESKRNRDSPTSSVISSEPAGGMNGRSSGISEEESVSSNLHNGVKIASISPFQQTMTNGNEWYQAYAQLKTQHDELVSHYAQLHSAYSQVNENGVHIDAENQIVQLQAALSTMVEEKLACQTELRQCKEAMENLKKKHTEESVKKAEVPKNDEESFEVKSLLARIAEKDALLFARHGELENIRKENSNIQANLLSVQHERSEAQARVKSLVRENSQLEQIIQQCRKDIQMKDLNLKQLGGAHNLANVSNENTPHDEKYEIELIELRNERSRLLAEVAALKSHYLEREQALQQKQIELAAQLEQVQNQRFSSDDRIQTLEHQLHWANAEVEKLRAASIPTQSVEESIQIITEEEVVKRIREAIHAETRKWEKKLEDEQTHREEEILDKDRIIFEREQSLAEVEMKYRLLEERTLETTTNGADLLSLSEQLQNEKATVSRAVAQNRELKSQLIETEDRLIALTEEKAKIELEKQSAEHQVKELIKQLNLESAGLVTNISEVIASQPHLNSETPRDENNSLNKNSSDDSIAEFVAKIQSLELENANLRGNLENSSAALQQVRADLRRSNTQNEQMDEIMRQNAEDENQNSIHVELTQAIGRVNDLAAENEQLREAINDLSVQLNEERSRVVESEKKLDEIERNRKDENEKPKESKELNQEDLWAHKELEKRFARAMLQNAELSESIDRLEHINQQLELENDTIADHVILYQHQRKLIRERLRVKDEQLRTMEEDRTRTVARCQELQNVLMTVLNKGGILKEYETNSLARKAARRLSRSYSHSTVDELSGDEDMIVDAKMEEIPSRSLDHANIHGQKANHSKQEIVETETGAVSPARSLSPLLEGSPLEQDASVRRILEIISDISRPQPVLNGQLHCTQCIGDLQEL</sequence>
<dbReference type="GO" id="GO:0032580">
    <property type="term" value="C:Golgi cisterna membrane"/>
    <property type="evidence" value="ECO:0007669"/>
    <property type="project" value="TreeGrafter"/>
</dbReference>
<accession>A0A9P1IBH4</accession>